<reference evidence="3" key="1">
    <citation type="submission" date="2019-03" db="EMBL/GenBank/DDBJ databases">
        <authorList>
            <person name="Danneels B."/>
        </authorList>
    </citation>
    <scope>NUCLEOTIDE SEQUENCE</scope>
</reference>
<name>A0A484U6C0_9ZZZZ</name>
<evidence type="ECO:0000256" key="1">
    <source>
        <dbReference type="SAM" id="MobiDB-lite"/>
    </source>
</evidence>
<dbReference type="AlphaFoldDB" id="A0A484U6C0"/>
<accession>A0A484U6C0</accession>
<dbReference type="EMBL" id="CAADIN010000009">
    <property type="protein sequence ID" value="VFR81799.1"/>
    <property type="molecule type" value="Genomic_DNA"/>
</dbReference>
<protein>
    <submittedName>
        <fullName evidence="3">Uncharacterized protein</fullName>
    </submittedName>
</protein>
<dbReference type="EMBL" id="CAADIM010000011">
    <property type="protein sequence ID" value="VFR69645.1"/>
    <property type="molecule type" value="Genomic_DNA"/>
</dbReference>
<evidence type="ECO:0000313" key="3">
    <source>
        <dbReference type="EMBL" id="VFR81799.1"/>
    </source>
</evidence>
<gene>
    <name evidence="2" type="ORF">ISE1_4189</name>
    <name evidence="3" type="ORF">ISE2_4171</name>
</gene>
<proteinExistence type="predicted"/>
<organism evidence="3">
    <name type="scientific">plant metagenome</name>
    <dbReference type="NCBI Taxonomy" id="1297885"/>
    <lineage>
        <taxon>unclassified sequences</taxon>
        <taxon>metagenomes</taxon>
        <taxon>organismal metagenomes</taxon>
    </lineage>
</organism>
<feature type="region of interest" description="Disordered" evidence="1">
    <location>
        <begin position="29"/>
        <end position="51"/>
    </location>
</feature>
<sequence>MQPGFHRARRRFLLSLAALGASPVLAPSRVLGASQPEGGAGRAASRTPTAR</sequence>
<evidence type="ECO:0000313" key="2">
    <source>
        <dbReference type="EMBL" id="VFR69645.1"/>
    </source>
</evidence>